<comment type="pathway">
    <text evidence="6">Quinol/quinone metabolism; 1,4-dihydroxy-2-naphthoate biosynthesis; 1,4-dihydroxy-2-naphthoate from chorismate: step 2/7.</text>
</comment>
<feature type="domain" description="Thiamine pyrophosphate enzyme TPP-binding" evidence="7">
    <location>
        <begin position="394"/>
        <end position="529"/>
    </location>
</feature>
<dbReference type="InterPro" id="IPR032264">
    <property type="entry name" value="MenD_middle"/>
</dbReference>
<dbReference type="PANTHER" id="PTHR42916">
    <property type="entry name" value="2-SUCCINYL-5-ENOLPYRUVYL-6-HYDROXY-3-CYCLOHEXENE-1-CARBOXYLATE SYNTHASE"/>
    <property type="match status" value="1"/>
</dbReference>
<gene>
    <name evidence="6" type="primary">menD</name>
    <name evidence="10" type="ORF">SAMN05444362_10677</name>
</gene>
<dbReference type="CDD" id="cd07037">
    <property type="entry name" value="TPP_PYR_MenD"/>
    <property type="match status" value="1"/>
</dbReference>
<keyword evidence="1 6" id="KW-0808">Transferase</keyword>
<dbReference type="OrthoDB" id="9791859at2"/>
<dbReference type="Pfam" id="PF02776">
    <property type="entry name" value="TPP_enzyme_N"/>
    <property type="match status" value="1"/>
</dbReference>
<dbReference type="CDD" id="cd02009">
    <property type="entry name" value="TPP_SHCHC_synthase"/>
    <property type="match status" value="1"/>
</dbReference>
<dbReference type="GO" id="GO:0070204">
    <property type="term" value="F:2-succinyl-5-enolpyruvyl-6-hydroxy-3-cyclohexene-1-carboxylic-acid synthase activity"/>
    <property type="evidence" value="ECO:0007669"/>
    <property type="project" value="UniProtKB-UniRule"/>
</dbReference>
<dbReference type="Proteomes" id="UP000184480">
    <property type="component" value="Unassembled WGS sequence"/>
</dbReference>
<dbReference type="STRING" id="1346286.SAMN05444362_10677"/>
<dbReference type="PANTHER" id="PTHR42916:SF1">
    <property type="entry name" value="PROTEIN PHYLLO, CHLOROPLASTIC"/>
    <property type="match status" value="1"/>
</dbReference>
<dbReference type="GO" id="GO:0009234">
    <property type="term" value="P:menaquinone biosynthetic process"/>
    <property type="evidence" value="ECO:0007669"/>
    <property type="project" value="UniProtKB-UniRule"/>
</dbReference>
<comment type="cofactor">
    <cofactor evidence="6">
        <name>Mg(2+)</name>
        <dbReference type="ChEBI" id="CHEBI:18420"/>
    </cofactor>
    <cofactor evidence="6">
        <name>Mn(2+)</name>
        <dbReference type="ChEBI" id="CHEBI:29035"/>
    </cofactor>
</comment>
<sequence length="557" mass="62666">MFSTKKNILQTVALLKAYGIKQIVLSPGSRNAPLMQTFTQEPYFNCHIIVDERNAAFYALGIIQATLEPVAICCTSGSALLNYAPAVSEAYYQQLPLIVISADRSPEWIGQMDGQTLPQPGVFGSLVKKAVNLPEIKNETDEWYCNRLINEALITCTSNAPGPVQINIPLGEPLFDYSEKNLPEVRKIHPSRPLKTVKIKPFIEKWNALPKRIILIGQMFYSQELLKTLETLTDKYGCVILTEHISNCTSSDFISNFDTLLYSLPEEAKETYRPDLLITLGGHIISKRLKHFFRQFKPKEHWLLTESGEITDLFQSLTDLIEADSITFLSELAQSSYETESSNFYHLWKDSTNRIEEPSDDIPYTDIWATKQFLKTLPPNSVLHLANSSAVRNAQLFQIDKSIRIYSNRGVNGIESTLPSVIGFASVHPDPVYLIIGDLSFFYGLNALWNIKHIHNLRILLVNNGGGGIFHLLPGLNKSASLNEYVAAEHSTNAKDWAVAAGIGYLSAKGKEELKSQFSSFMAESSKQSIILEVIVDMETCKKTFQEYFHNQKQRIN</sequence>
<comment type="function">
    <text evidence="6">Catalyzes the thiamine diphosphate-dependent decarboxylation of 2-oxoglutarate and the subsequent addition of the resulting succinic semialdehyde-thiamine pyrophosphate anion to isochorismate to yield 2-succinyl-5-enolpyruvyl-6-hydroxy-3-cyclohexene-1-carboxylate (SEPHCHC).</text>
</comment>
<name>A0A1M5BI67_9BACT</name>
<comment type="pathway">
    <text evidence="6">Quinol/quinone metabolism; menaquinone biosynthesis.</text>
</comment>
<evidence type="ECO:0000256" key="6">
    <source>
        <dbReference type="HAMAP-Rule" id="MF_01659"/>
    </source>
</evidence>
<keyword evidence="2 6" id="KW-0479">Metal-binding</keyword>
<dbReference type="GO" id="GO:0000287">
    <property type="term" value="F:magnesium ion binding"/>
    <property type="evidence" value="ECO:0007669"/>
    <property type="project" value="UniProtKB-UniRule"/>
</dbReference>
<keyword evidence="5 6" id="KW-0464">Manganese</keyword>
<dbReference type="GO" id="GO:0030145">
    <property type="term" value="F:manganese ion binding"/>
    <property type="evidence" value="ECO:0007669"/>
    <property type="project" value="UniProtKB-UniRule"/>
</dbReference>
<dbReference type="AlphaFoldDB" id="A0A1M5BI67"/>
<dbReference type="NCBIfam" id="TIGR00173">
    <property type="entry name" value="menD"/>
    <property type="match status" value="1"/>
</dbReference>
<organism evidence="10 11">
    <name type="scientific">Dysgonomonas macrotermitis</name>
    <dbReference type="NCBI Taxonomy" id="1346286"/>
    <lineage>
        <taxon>Bacteria</taxon>
        <taxon>Pseudomonadati</taxon>
        <taxon>Bacteroidota</taxon>
        <taxon>Bacteroidia</taxon>
        <taxon>Bacteroidales</taxon>
        <taxon>Dysgonomonadaceae</taxon>
        <taxon>Dysgonomonas</taxon>
    </lineage>
</organism>
<dbReference type="RefSeq" id="WP_062180313.1">
    <property type="nucleotide sequence ID" value="NZ_BBXL01000009.1"/>
</dbReference>
<accession>A0A1M5BI67</accession>
<evidence type="ECO:0000256" key="1">
    <source>
        <dbReference type="ARBA" id="ARBA00022679"/>
    </source>
</evidence>
<keyword evidence="6" id="KW-0474">Menaquinone biosynthesis</keyword>
<proteinExistence type="inferred from homology"/>
<dbReference type="InterPro" id="IPR004433">
    <property type="entry name" value="MenaQ_synth_MenD"/>
</dbReference>
<dbReference type="HAMAP" id="MF_01659">
    <property type="entry name" value="MenD"/>
    <property type="match status" value="1"/>
</dbReference>
<evidence type="ECO:0000256" key="2">
    <source>
        <dbReference type="ARBA" id="ARBA00022723"/>
    </source>
</evidence>
<dbReference type="Gene3D" id="3.40.50.970">
    <property type="match status" value="2"/>
</dbReference>
<dbReference type="Gene3D" id="3.40.50.1220">
    <property type="entry name" value="TPP-binding domain"/>
    <property type="match status" value="1"/>
</dbReference>
<evidence type="ECO:0000313" key="10">
    <source>
        <dbReference type="EMBL" id="SHF42138.1"/>
    </source>
</evidence>
<dbReference type="UniPathway" id="UPA01057">
    <property type="reaction ID" value="UER00164"/>
</dbReference>
<dbReference type="PIRSF" id="PIRSF004983">
    <property type="entry name" value="MenD"/>
    <property type="match status" value="1"/>
</dbReference>
<dbReference type="UniPathway" id="UPA00079"/>
<keyword evidence="11" id="KW-1185">Reference proteome</keyword>
<comment type="similarity">
    <text evidence="6">Belongs to the TPP enzyme family. MenD subfamily.</text>
</comment>
<evidence type="ECO:0000256" key="3">
    <source>
        <dbReference type="ARBA" id="ARBA00022842"/>
    </source>
</evidence>
<comment type="catalytic activity">
    <reaction evidence="6">
        <text>isochorismate + 2-oxoglutarate + H(+) = 5-enolpyruvoyl-6-hydroxy-2-succinyl-cyclohex-3-ene-1-carboxylate + CO2</text>
        <dbReference type="Rhea" id="RHEA:25593"/>
        <dbReference type="ChEBI" id="CHEBI:15378"/>
        <dbReference type="ChEBI" id="CHEBI:16526"/>
        <dbReference type="ChEBI" id="CHEBI:16810"/>
        <dbReference type="ChEBI" id="CHEBI:29780"/>
        <dbReference type="ChEBI" id="CHEBI:58818"/>
        <dbReference type="EC" id="2.2.1.9"/>
    </reaction>
</comment>
<evidence type="ECO:0000259" key="7">
    <source>
        <dbReference type="Pfam" id="PF02775"/>
    </source>
</evidence>
<feature type="domain" description="Menaquinone biosynthesis protein MenD middle" evidence="9">
    <location>
        <begin position="204"/>
        <end position="383"/>
    </location>
</feature>
<keyword evidence="4 6" id="KW-0786">Thiamine pyrophosphate</keyword>
<dbReference type="Pfam" id="PF16582">
    <property type="entry name" value="TPP_enzyme_M_2"/>
    <property type="match status" value="1"/>
</dbReference>
<comment type="cofactor">
    <cofactor evidence="6">
        <name>thiamine diphosphate</name>
        <dbReference type="ChEBI" id="CHEBI:58937"/>
    </cofactor>
    <text evidence="6">Binds 1 thiamine pyrophosphate per subunit.</text>
</comment>
<evidence type="ECO:0000256" key="5">
    <source>
        <dbReference type="ARBA" id="ARBA00023211"/>
    </source>
</evidence>
<reference evidence="11" key="1">
    <citation type="submission" date="2016-11" db="EMBL/GenBank/DDBJ databases">
        <authorList>
            <person name="Varghese N."/>
            <person name="Submissions S."/>
        </authorList>
    </citation>
    <scope>NUCLEOTIDE SEQUENCE [LARGE SCALE GENOMIC DNA]</scope>
    <source>
        <strain evidence="11">DSM 27370</strain>
    </source>
</reference>
<dbReference type="InterPro" id="IPR011766">
    <property type="entry name" value="TPP_enzyme_TPP-bd"/>
</dbReference>
<evidence type="ECO:0000259" key="9">
    <source>
        <dbReference type="Pfam" id="PF16582"/>
    </source>
</evidence>
<comment type="subunit">
    <text evidence="6">Homodimer.</text>
</comment>
<feature type="domain" description="Thiamine pyrophosphate enzyme N-terminal TPP-binding" evidence="8">
    <location>
        <begin position="12"/>
        <end position="110"/>
    </location>
</feature>
<evidence type="ECO:0000259" key="8">
    <source>
        <dbReference type="Pfam" id="PF02776"/>
    </source>
</evidence>
<dbReference type="InterPro" id="IPR029061">
    <property type="entry name" value="THDP-binding"/>
</dbReference>
<evidence type="ECO:0000313" key="11">
    <source>
        <dbReference type="Proteomes" id="UP000184480"/>
    </source>
</evidence>
<keyword evidence="3 6" id="KW-0460">Magnesium</keyword>
<dbReference type="InterPro" id="IPR012001">
    <property type="entry name" value="Thiamin_PyroP_enz_TPP-bd_dom"/>
</dbReference>
<dbReference type="GO" id="GO:0030976">
    <property type="term" value="F:thiamine pyrophosphate binding"/>
    <property type="evidence" value="ECO:0007669"/>
    <property type="project" value="UniProtKB-UniRule"/>
</dbReference>
<dbReference type="Pfam" id="PF02775">
    <property type="entry name" value="TPP_enzyme_C"/>
    <property type="match status" value="1"/>
</dbReference>
<evidence type="ECO:0000256" key="4">
    <source>
        <dbReference type="ARBA" id="ARBA00023052"/>
    </source>
</evidence>
<dbReference type="EC" id="2.2.1.9" evidence="6"/>
<dbReference type="EMBL" id="FQUC01000006">
    <property type="protein sequence ID" value="SHF42138.1"/>
    <property type="molecule type" value="Genomic_DNA"/>
</dbReference>
<dbReference type="SUPFAM" id="SSF52518">
    <property type="entry name" value="Thiamin diphosphate-binding fold (THDP-binding)"/>
    <property type="match status" value="2"/>
</dbReference>
<protein>
    <recommendedName>
        <fullName evidence="6">2-succinyl-5-enolpyruvyl-6-hydroxy-3-cyclohexene-1-carboxylate synthase</fullName>
        <shortName evidence="6">SEPHCHC synthase</shortName>
        <ecNumber evidence="6">2.2.1.9</ecNumber>
    </recommendedName>
    <alternativeName>
        <fullName evidence="6">Menaquinone biosynthesis protein MenD</fullName>
    </alternativeName>
</protein>